<dbReference type="Gramene" id="Jr11_15080_p1">
    <property type="protein sequence ID" value="cds.Jr11_15080_p1"/>
    <property type="gene ID" value="Jr11_15080"/>
</dbReference>
<dbReference type="InterPro" id="IPR050055">
    <property type="entry name" value="EF-Tu_GTPase"/>
</dbReference>
<name>A0A833TTB5_JUGRE</name>
<organism evidence="3 4">
    <name type="scientific">Juglans regia</name>
    <name type="common">English walnut</name>
    <dbReference type="NCBI Taxonomy" id="51240"/>
    <lineage>
        <taxon>Eukaryota</taxon>
        <taxon>Viridiplantae</taxon>
        <taxon>Streptophyta</taxon>
        <taxon>Embryophyta</taxon>
        <taxon>Tracheophyta</taxon>
        <taxon>Spermatophyta</taxon>
        <taxon>Magnoliopsida</taxon>
        <taxon>eudicotyledons</taxon>
        <taxon>Gunneridae</taxon>
        <taxon>Pentapetalae</taxon>
        <taxon>rosids</taxon>
        <taxon>fabids</taxon>
        <taxon>Fagales</taxon>
        <taxon>Juglandaceae</taxon>
        <taxon>Juglans</taxon>
    </lineage>
</organism>
<feature type="region of interest" description="Disordered" evidence="1">
    <location>
        <begin position="1"/>
        <end position="40"/>
    </location>
</feature>
<dbReference type="PANTHER" id="PTHR43721:SF22">
    <property type="entry name" value="ELONGATION FACTOR TU, MITOCHONDRIAL"/>
    <property type="match status" value="1"/>
</dbReference>
<dbReference type="GO" id="GO:0005525">
    <property type="term" value="F:GTP binding"/>
    <property type="evidence" value="ECO:0007669"/>
    <property type="project" value="InterPro"/>
</dbReference>
<proteinExistence type="predicted"/>
<dbReference type="GO" id="GO:0003924">
    <property type="term" value="F:GTPase activity"/>
    <property type="evidence" value="ECO:0007669"/>
    <property type="project" value="InterPro"/>
</dbReference>
<dbReference type="PANTHER" id="PTHR43721">
    <property type="entry name" value="ELONGATION FACTOR TU-RELATED"/>
    <property type="match status" value="1"/>
</dbReference>
<dbReference type="Gene3D" id="2.40.30.10">
    <property type="entry name" value="Translation factors"/>
    <property type="match status" value="1"/>
</dbReference>
<protein>
    <recommendedName>
        <fullName evidence="2">Tr-type G domain-containing protein</fullName>
    </recommendedName>
</protein>
<accession>A0A833TTB5</accession>
<dbReference type="InterPro" id="IPR000795">
    <property type="entry name" value="T_Tr_GTP-bd_dom"/>
</dbReference>
<sequence length="224" mass="24252">TAHAPRFSDYSGLPRRREPPSPPPAKTQDHHEQPMDAGAPPGCLLSCPALKHGKNPTFVSQNMITGAALDGGILVVSAPDGPMLQTKEHILLARHVGVPSLVCFLNKVDAIDNPQLLELVEMELRGTNEEIGKKAILKLMDAMDEYILDPVRQLDKPACGKSIHLASMGRGTVATGRVEQGIIKVGDEVEVLGLRQLCLLFLSQAYGQLHHQPSETFLAPRVLV</sequence>
<dbReference type="InterPro" id="IPR027417">
    <property type="entry name" value="P-loop_NTPase"/>
</dbReference>
<dbReference type="Proteomes" id="UP000619265">
    <property type="component" value="Unassembled WGS sequence"/>
</dbReference>
<evidence type="ECO:0000259" key="2">
    <source>
        <dbReference type="Pfam" id="PF00009"/>
    </source>
</evidence>
<gene>
    <name evidence="3" type="ORF">F2P56_024881</name>
</gene>
<dbReference type="SUPFAM" id="SSF52540">
    <property type="entry name" value="P-loop containing nucleoside triphosphate hydrolases"/>
    <property type="match status" value="1"/>
</dbReference>
<evidence type="ECO:0000256" key="1">
    <source>
        <dbReference type="SAM" id="MobiDB-lite"/>
    </source>
</evidence>
<dbReference type="Gene3D" id="3.40.50.300">
    <property type="entry name" value="P-loop containing nucleotide triphosphate hydrolases"/>
    <property type="match status" value="1"/>
</dbReference>
<dbReference type="Pfam" id="PF00009">
    <property type="entry name" value="GTP_EFTU"/>
    <property type="match status" value="1"/>
</dbReference>
<evidence type="ECO:0000313" key="3">
    <source>
        <dbReference type="EMBL" id="KAF5455286.1"/>
    </source>
</evidence>
<reference evidence="3" key="1">
    <citation type="submission" date="2015-10" db="EMBL/GenBank/DDBJ databases">
        <authorList>
            <person name="Martinez-Garcia P.J."/>
            <person name="Crepeau M.W."/>
            <person name="Puiu D."/>
            <person name="Gonzalez-Ibeas D."/>
            <person name="Whalen J."/>
            <person name="Stevens K."/>
            <person name="Paul R."/>
            <person name="Butterfield T."/>
            <person name="Britton M."/>
            <person name="Reagan R."/>
            <person name="Chakraborty S."/>
            <person name="Walawage S.L."/>
            <person name="Vasquez-Gross H.A."/>
            <person name="Cardeno C."/>
            <person name="Famula R."/>
            <person name="Pratt K."/>
            <person name="Kuruganti S."/>
            <person name="Aradhya M.K."/>
            <person name="Leslie C.A."/>
            <person name="Dandekar A.M."/>
            <person name="Salzberg S.L."/>
            <person name="Wegrzyn J.L."/>
            <person name="Langley C.H."/>
            <person name="Neale D.B."/>
        </authorList>
    </citation>
    <scope>NUCLEOTIDE SEQUENCE</scope>
    <source>
        <tissue evidence="3">Leaves</tissue>
    </source>
</reference>
<feature type="non-terminal residue" evidence="3">
    <location>
        <position position="1"/>
    </location>
</feature>
<dbReference type="SUPFAM" id="SSF50447">
    <property type="entry name" value="Translation proteins"/>
    <property type="match status" value="1"/>
</dbReference>
<dbReference type="InterPro" id="IPR009000">
    <property type="entry name" value="Transl_B-barrel_sf"/>
</dbReference>
<feature type="domain" description="Tr-type G" evidence="2">
    <location>
        <begin position="61"/>
        <end position="129"/>
    </location>
</feature>
<dbReference type="EMBL" id="LIHL02000011">
    <property type="protein sequence ID" value="KAF5455286.1"/>
    <property type="molecule type" value="Genomic_DNA"/>
</dbReference>
<comment type="caution">
    <text evidence="3">The sequence shown here is derived from an EMBL/GenBank/DDBJ whole genome shotgun (WGS) entry which is preliminary data.</text>
</comment>
<reference evidence="3" key="2">
    <citation type="submission" date="2020-03" db="EMBL/GenBank/DDBJ databases">
        <title>Walnut 2.0.</title>
        <authorList>
            <person name="Marrano A."/>
            <person name="Britton M."/>
            <person name="Zimin A.V."/>
            <person name="Zaini P.A."/>
            <person name="Workman R."/>
            <person name="Puiu D."/>
            <person name="Bianco L."/>
            <person name="Allen B.J."/>
            <person name="Troggio M."/>
            <person name="Leslie C.A."/>
            <person name="Timp W."/>
            <person name="Dendekar A."/>
            <person name="Salzberg S.L."/>
            <person name="Neale D.B."/>
        </authorList>
    </citation>
    <scope>NUCLEOTIDE SEQUENCE</scope>
    <source>
        <tissue evidence="3">Leaves</tissue>
    </source>
</reference>
<evidence type="ECO:0000313" key="4">
    <source>
        <dbReference type="Proteomes" id="UP000619265"/>
    </source>
</evidence>
<dbReference type="AlphaFoldDB" id="A0A833TTB5"/>